<dbReference type="Gene3D" id="3.40.50.720">
    <property type="entry name" value="NAD(P)-binding Rossmann-like Domain"/>
    <property type="match status" value="1"/>
</dbReference>
<dbReference type="Proteomes" id="UP000242687">
    <property type="component" value="Unassembled WGS sequence"/>
</dbReference>
<dbReference type="SUPFAM" id="SSF51735">
    <property type="entry name" value="NAD(P)-binding Rossmann-fold domains"/>
    <property type="match status" value="1"/>
</dbReference>
<name>A0A2H9VN22_9SPHI</name>
<accession>A0A2H9VN22</accession>
<dbReference type="InterPro" id="IPR051783">
    <property type="entry name" value="NAD(P)-dependent_oxidoreduct"/>
</dbReference>
<gene>
    <name evidence="2" type="ORF">CLV57_2850</name>
</gene>
<evidence type="ECO:0000259" key="1">
    <source>
        <dbReference type="Pfam" id="PF01370"/>
    </source>
</evidence>
<organism evidence="2 3">
    <name type="scientific">Mucilaginibacter auburnensis</name>
    <dbReference type="NCBI Taxonomy" id="1457233"/>
    <lineage>
        <taxon>Bacteria</taxon>
        <taxon>Pseudomonadati</taxon>
        <taxon>Bacteroidota</taxon>
        <taxon>Sphingobacteriia</taxon>
        <taxon>Sphingobacteriales</taxon>
        <taxon>Sphingobacteriaceae</taxon>
        <taxon>Mucilaginibacter</taxon>
    </lineage>
</organism>
<reference evidence="2 3" key="1">
    <citation type="submission" date="2017-11" db="EMBL/GenBank/DDBJ databases">
        <title>Genomic Encyclopedia of Archaeal and Bacterial Type Strains, Phase II (KMG-II): From Individual Species to Whole Genera.</title>
        <authorList>
            <person name="Goeker M."/>
        </authorList>
    </citation>
    <scope>NUCLEOTIDE SEQUENCE [LARGE SCALE GENOMIC DNA]</scope>
    <source>
        <strain evidence="2 3">DSM 28175</strain>
    </source>
</reference>
<dbReference type="InterPro" id="IPR036291">
    <property type="entry name" value="NAD(P)-bd_dom_sf"/>
</dbReference>
<dbReference type="AlphaFoldDB" id="A0A2H9VN22"/>
<comment type="caution">
    <text evidence="2">The sequence shown here is derived from an EMBL/GenBank/DDBJ whole genome shotgun (WGS) entry which is preliminary data.</text>
</comment>
<dbReference type="GO" id="GO:0005737">
    <property type="term" value="C:cytoplasm"/>
    <property type="evidence" value="ECO:0007669"/>
    <property type="project" value="TreeGrafter"/>
</dbReference>
<protein>
    <submittedName>
        <fullName evidence="2">Nucleoside-diphosphate-sugar epimerase</fullName>
    </submittedName>
</protein>
<dbReference type="Pfam" id="PF01370">
    <property type="entry name" value="Epimerase"/>
    <property type="match status" value="1"/>
</dbReference>
<proteinExistence type="predicted"/>
<evidence type="ECO:0000313" key="3">
    <source>
        <dbReference type="Proteomes" id="UP000242687"/>
    </source>
</evidence>
<feature type="domain" description="NAD-dependent epimerase/dehydratase" evidence="1">
    <location>
        <begin position="64"/>
        <end position="288"/>
    </location>
</feature>
<sequence length="386" mass="42409">MRRYANVQMFTARKFLRDMTDHSTVTCRSTYSDINKHICTSVYSHIKNNAHICTSTHLHIRIMILVTGATGFLGAEVAKQLAEKGLALRCTKRASSAIPQLLQPYTAIEWVDADMLDIAALEDAFEDVGQVYHCAAWVSLKQAEKRPMINANVNGTANVVNLCLLNDARLIHVSSIAAVGYAKPGELTNEEHQLDVNAEDDGYAISKLESEMEVWRGIAEGLSAAIVNPSLIIGPNAGTKGSGQLFEAVRKGLKFYTEGIAGFVDVQDVAKSMIALMESEISGERYIISAENRNYRELTTEIASCFGVAAPTLYAKPWMMETGWRLARVVSTITGKPPFLDKIAAKAASQVRNFDNRKIKQAIGIEFKPISVTVREICERLSPPAP</sequence>
<dbReference type="PANTHER" id="PTHR48079">
    <property type="entry name" value="PROTEIN YEEZ"/>
    <property type="match status" value="1"/>
</dbReference>
<dbReference type="GO" id="GO:0004029">
    <property type="term" value="F:aldehyde dehydrogenase (NAD+) activity"/>
    <property type="evidence" value="ECO:0007669"/>
    <property type="project" value="TreeGrafter"/>
</dbReference>
<keyword evidence="3" id="KW-1185">Reference proteome</keyword>
<dbReference type="PANTHER" id="PTHR48079:SF6">
    <property type="entry name" value="NAD(P)-BINDING DOMAIN-CONTAINING PROTEIN-RELATED"/>
    <property type="match status" value="1"/>
</dbReference>
<dbReference type="InterPro" id="IPR001509">
    <property type="entry name" value="Epimerase_deHydtase"/>
</dbReference>
<evidence type="ECO:0000313" key="2">
    <source>
        <dbReference type="EMBL" id="PJJ79713.1"/>
    </source>
</evidence>
<dbReference type="EMBL" id="PGFJ01000002">
    <property type="protein sequence ID" value="PJJ79713.1"/>
    <property type="molecule type" value="Genomic_DNA"/>
</dbReference>